<gene>
    <name evidence="4" type="ORF">CYMTET_44823</name>
</gene>
<evidence type="ECO:0000259" key="3">
    <source>
        <dbReference type="Pfam" id="PF02517"/>
    </source>
</evidence>
<proteinExistence type="predicted"/>
<evidence type="ECO:0000256" key="1">
    <source>
        <dbReference type="SAM" id="MobiDB-lite"/>
    </source>
</evidence>
<dbReference type="PANTHER" id="PTHR43592">
    <property type="entry name" value="CAAX AMINO TERMINAL PROTEASE"/>
    <property type="match status" value="1"/>
</dbReference>
<keyword evidence="2" id="KW-0472">Membrane</keyword>
<dbReference type="PANTHER" id="PTHR43592:SF15">
    <property type="entry name" value="CAAX AMINO TERMINAL PROTEASE FAMILY PROTEIN"/>
    <property type="match status" value="1"/>
</dbReference>
<dbReference type="GO" id="GO:0080120">
    <property type="term" value="P:CAAX-box protein maturation"/>
    <property type="evidence" value="ECO:0007669"/>
    <property type="project" value="UniProtKB-ARBA"/>
</dbReference>
<dbReference type="InterPro" id="IPR003675">
    <property type="entry name" value="Rce1/LyrA-like_dom"/>
</dbReference>
<feature type="region of interest" description="Disordered" evidence="1">
    <location>
        <begin position="110"/>
        <end position="132"/>
    </location>
</feature>
<reference evidence="4 5" key="1">
    <citation type="journal article" date="2015" name="Genome Biol. Evol.">
        <title>Comparative Genomics of a Bacterivorous Green Alga Reveals Evolutionary Causalities and Consequences of Phago-Mixotrophic Mode of Nutrition.</title>
        <authorList>
            <person name="Burns J.A."/>
            <person name="Paasch A."/>
            <person name="Narechania A."/>
            <person name="Kim E."/>
        </authorList>
    </citation>
    <scope>NUCLEOTIDE SEQUENCE [LARGE SCALE GENOMIC DNA]</scope>
    <source>
        <strain evidence="4 5">PLY_AMNH</strain>
    </source>
</reference>
<evidence type="ECO:0000313" key="4">
    <source>
        <dbReference type="EMBL" id="KAK3245620.1"/>
    </source>
</evidence>
<dbReference type="AlphaFoldDB" id="A0AAE0F0B4"/>
<dbReference type="Pfam" id="PF02517">
    <property type="entry name" value="Rce1-like"/>
    <property type="match status" value="1"/>
</dbReference>
<evidence type="ECO:0000313" key="5">
    <source>
        <dbReference type="Proteomes" id="UP001190700"/>
    </source>
</evidence>
<feature type="region of interest" description="Disordered" evidence="1">
    <location>
        <begin position="318"/>
        <end position="344"/>
    </location>
</feature>
<feature type="domain" description="CAAX prenyl protease 2/Lysostaphin resistance protein A-like" evidence="3">
    <location>
        <begin position="403"/>
        <end position="489"/>
    </location>
</feature>
<feature type="transmembrane region" description="Helical" evidence="2">
    <location>
        <begin position="351"/>
        <end position="372"/>
    </location>
</feature>
<feature type="compositionally biased region" description="Basic and acidic residues" evidence="1">
    <location>
        <begin position="335"/>
        <end position="344"/>
    </location>
</feature>
<protein>
    <recommendedName>
        <fullName evidence="3">CAAX prenyl protease 2/Lysostaphin resistance protein A-like domain-containing protein</fullName>
    </recommendedName>
</protein>
<dbReference type="EMBL" id="LGRX02030486">
    <property type="protein sequence ID" value="KAK3245620.1"/>
    <property type="molecule type" value="Genomic_DNA"/>
</dbReference>
<evidence type="ECO:0000256" key="2">
    <source>
        <dbReference type="SAM" id="Phobius"/>
    </source>
</evidence>
<sequence length="501" mass="53324">MGIVRYQAINAPCARAQEFRPPLTEQSPTVVLNLRYCRSKKISTCARLHSIPHRPSRIVYQSQGRKRAGTAYAEISDREAKSEPSTSDTLQDLDAVLGLLDAASIDDQRIPASPDASVSPEPPLQSLGQSPSVTTGAVYRALTEDAAEATRGGEDERPVRPWPVPWGALTVVAGLAGVELSYILAGILAPLLVISVADDAFWDRYLPGNQNEQTPDVGEEMRASGTTRAAVDEVLQVSPPLSDEGTLSAVSPAAAVEQPREGDPVLLALQDVLEGPEYYRVLLTEMLLQLAMGSSFMVFLLQPFSPLPSSLFRISLSGGRSEEPETEAGSGAGSRSDKSDAHRRDEDGAGWVRAGLLGTAGVFLLVVLLTWLSVATGIREAGEGASSNGVIQRATEGGEAGVATLILCTCVFAPVFEEVFFRGFLLTSFTKWMPSPVAVLVSAAIFAALHLQGNADTVQLLAVGLVTGTVYCQTRNLAAPMFVHACFNAGGSRYRHISTCK</sequence>
<name>A0AAE0F0B4_9CHLO</name>
<feature type="transmembrane region" description="Helical" evidence="2">
    <location>
        <begin position="166"/>
        <end position="197"/>
    </location>
</feature>
<comment type="caution">
    <text evidence="4">The sequence shown here is derived from an EMBL/GenBank/DDBJ whole genome shotgun (WGS) entry which is preliminary data.</text>
</comment>
<keyword evidence="5" id="KW-1185">Reference proteome</keyword>
<dbReference type="Proteomes" id="UP001190700">
    <property type="component" value="Unassembled WGS sequence"/>
</dbReference>
<organism evidence="4 5">
    <name type="scientific">Cymbomonas tetramitiformis</name>
    <dbReference type="NCBI Taxonomy" id="36881"/>
    <lineage>
        <taxon>Eukaryota</taxon>
        <taxon>Viridiplantae</taxon>
        <taxon>Chlorophyta</taxon>
        <taxon>Pyramimonadophyceae</taxon>
        <taxon>Pyramimonadales</taxon>
        <taxon>Pyramimonadaceae</taxon>
        <taxon>Cymbomonas</taxon>
    </lineage>
</organism>
<feature type="transmembrane region" description="Helical" evidence="2">
    <location>
        <begin position="432"/>
        <end position="451"/>
    </location>
</feature>
<keyword evidence="2" id="KW-0812">Transmembrane</keyword>
<keyword evidence="2" id="KW-1133">Transmembrane helix</keyword>
<dbReference type="GO" id="GO:0004175">
    <property type="term" value="F:endopeptidase activity"/>
    <property type="evidence" value="ECO:0007669"/>
    <property type="project" value="UniProtKB-ARBA"/>
</dbReference>
<accession>A0AAE0F0B4</accession>